<keyword evidence="1" id="KW-1133">Transmembrane helix</keyword>
<keyword evidence="1" id="KW-0472">Membrane</keyword>
<name>A0A2T8HNN6_9SPHI</name>
<accession>A0A2T8HNN6</accession>
<evidence type="ECO:0000313" key="2">
    <source>
        <dbReference type="EMBL" id="PVH26922.1"/>
    </source>
</evidence>
<dbReference type="OrthoDB" id="766141at2"/>
<evidence type="ECO:0000256" key="1">
    <source>
        <dbReference type="SAM" id="Phobius"/>
    </source>
</evidence>
<comment type="caution">
    <text evidence="2">The sequence shown here is derived from an EMBL/GenBank/DDBJ whole genome shotgun (WGS) entry which is preliminary data.</text>
</comment>
<gene>
    <name evidence="2" type="ORF">DC487_04825</name>
</gene>
<keyword evidence="3" id="KW-1185">Reference proteome</keyword>
<keyword evidence="1" id="KW-0812">Transmembrane</keyword>
<feature type="transmembrane region" description="Helical" evidence="1">
    <location>
        <begin position="87"/>
        <end position="109"/>
    </location>
</feature>
<proteinExistence type="predicted"/>
<dbReference type="AlphaFoldDB" id="A0A2T8HNN6"/>
<dbReference type="Proteomes" id="UP000245627">
    <property type="component" value="Unassembled WGS sequence"/>
</dbReference>
<dbReference type="EMBL" id="QDKG01000001">
    <property type="protein sequence ID" value="PVH26922.1"/>
    <property type="molecule type" value="Genomic_DNA"/>
</dbReference>
<reference evidence="2 3" key="1">
    <citation type="submission" date="2018-04" db="EMBL/GenBank/DDBJ databases">
        <title>Sphingobacterium cortibacter sp. nov.</title>
        <authorList>
            <person name="Li Y."/>
        </authorList>
    </citation>
    <scope>NUCLEOTIDE SEQUENCE [LARGE SCALE GENOMIC DNA]</scope>
    <source>
        <strain evidence="2 3">2c-3</strain>
    </source>
</reference>
<organism evidence="2 3">
    <name type="scientific">Sphingobacterium corticibacter</name>
    <dbReference type="NCBI Taxonomy" id="2171749"/>
    <lineage>
        <taxon>Bacteria</taxon>
        <taxon>Pseudomonadati</taxon>
        <taxon>Bacteroidota</taxon>
        <taxon>Sphingobacteriia</taxon>
        <taxon>Sphingobacteriales</taxon>
        <taxon>Sphingobacteriaceae</taxon>
        <taxon>Sphingobacterium</taxon>
    </lineage>
</organism>
<protein>
    <submittedName>
        <fullName evidence="2">Uncharacterized protein</fullName>
    </submittedName>
</protein>
<sequence>MIIFGTRSKLIASDVTDTICHHCQSRDTAWLYLYRHYFHIFWIPAFPLWKSAFSECTHCKMARRVKEFDDELLRAYKQIKETAKTPWWMYFWLLLVVVLILSVAAIGIIKGS</sequence>
<evidence type="ECO:0000313" key="3">
    <source>
        <dbReference type="Proteomes" id="UP000245627"/>
    </source>
</evidence>